<keyword evidence="5" id="KW-1185">Reference proteome</keyword>
<accession>A0A6I3KVT9</accession>
<dbReference type="InterPro" id="IPR055797">
    <property type="entry name" value="DUF7373"/>
</dbReference>
<feature type="domain" description="DUF7373" evidence="2">
    <location>
        <begin position="57"/>
        <end position="265"/>
    </location>
</feature>
<dbReference type="Proteomes" id="UP000432464">
    <property type="component" value="Unassembled WGS sequence"/>
</dbReference>
<evidence type="ECO:0000313" key="5">
    <source>
        <dbReference type="Proteomes" id="UP000432464"/>
    </source>
</evidence>
<evidence type="ECO:0000313" key="4">
    <source>
        <dbReference type="EMBL" id="MTE11619.1"/>
    </source>
</evidence>
<dbReference type="InterPro" id="IPR056463">
    <property type="entry name" value="DUF7373_C"/>
</dbReference>
<proteinExistence type="predicted"/>
<dbReference type="RefSeq" id="WP_154786101.1">
    <property type="nucleotide sequence ID" value="NZ_WMBB01000001.1"/>
</dbReference>
<feature type="chain" id="PRO_5026208927" description="Lipoprotein" evidence="1">
    <location>
        <begin position="28"/>
        <end position="412"/>
    </location>
</feature>
<reference evidence="4 5" key="1">
    <citation type="submission" date="2019-11" db="EMBL/GenBank/DDBJ databases">
        <title>Nocardia sp. nov. CT2-14 isolated from soil.</title>
        <authorList>
            <person name="Kanchanasin P."/>
            <person name="Tanasupawat S."/>
            <person name="Yuki M."/>
            <person name="Kudo T."/>
        </authorList>
    </citation>
    <scope>NUCLEOTIDE SEQUENCE [LARGE SCALE GENOMIC DNA]</scope>
    <source>
        <strain evidence="4 5">CT2-14</strain>
    </source>
</reference>
<feature type="signal peptide" evidence="1">
    <location>
        <begin position="1"/>
        <end position="27"/>
    </location>
</feature>
<dbReference type="Pfam" id="PF24088">
    <property type="entry name" value="DUF7373"/>
    <property type="match status" value="1"/>
</dbReference>
<gene>
    <name evidence="4" type="ORF">GLP40_02295</name>
</gene>
<dbReference type="EMBL" id="WMBB01000001">
    <property type="protein sequence ID" value="MTE11619.1"/>
    <property type="molecule type" value="Genomic_DNA"/>
</dbReference>
<dbReference type="PROSITE" id="PS51257">
    <property type="entry name" value="PROKAR_LIPOPROTEIN"/>
    <property type="match status" value="1"/>
</dbReference>
<sequence length="412" mass="44624">MRKLARAVASMAAAAAVACTAACGSDAAPGPVEPAEPAVDLSKLDTGNLETKPTTYGKAVNLDQAKALEIERLANYLPLPSEIEREVKYPAVPWVSAVRPFVDFGSAAMVRRMDSAPEPMNAAAKGFLAGYVTAGRSDDETGLSYELENVVMMFTDEKSASDAAQALGQTDMKADPNNRQVAIDKYPAAFAYVKDNSPHYGAGMLHSWYATGRYVICTRVIDNVMAELDERDLPKLVAHVQHSIEAITPAVAKFPATPQDKLPDLLIDPDNVLGRALHTILDDPGQAGIPGVYDRHGGLQLVQGEDEIKLFEKAGVDRVAWKGNYLYRARDAAGAAEIVEQHSRLGRTYVRADSPQNLPNAVCRKYTGPTLGAIPYYCFVWHDRYAAEVSAGQLLDAQQRISAQYAMLVNAR</sequence>
<evidence type="ECO:0008006" key="6">
    <source>
        <dbReference type="Google" id="ProtNLM"/>
    </source>
</evidence>
<name>A0A6I3KVT9_9NOCA</name>
<organism evidence="4 5">
    <name type="scientific">Nocardia aurantiaca</name>
    <dbReference type="NCBI Taxonomy" id="2675850"/>
    <lineage>
        <taxon>Bacteria</taxon>
        <taxon>Bacillati</taxon>
        <taxon>Actinomycetota</taxon>
        <taxon>Actinomycetes</taxon>
        <taxon>Mycobacteriales</taxon>
        <taxon>Nocardiaceae</taxon>
        <taxon>Nocardia</taxon>
    </lineage>
</organism>
<comment type="caution">
    <text evidence="4">The sequence shown here is derived from an EMBL/GenBank/DDBJ whole genome shotgun (WGS) entry which is preliminary data.</text>
</comment>
<evidence type="ECO:0000259" key="2">
    <source>
        <dbReference type="Pfam" id="PF24088"/>
    </source>
</evidence>
<feature type="domain" description="DUF7373" evidence="3">
    <location>
        <begin position="273"/>
        <end position="411"/>
    </location>
</feature>
<protein>
    <recommendedName>
        <fullName evidence="6">Lipoprotein</fullName>
    </recommendedName>
</protein>
<keyword evidence="1" id="KW-0732">Signal</keyword>
<evidence type="ECO:0000256" key="1">
    <source>
        <dbReference type="SAM" id="SignalP"/>
    </source>
</evidence>
<evidence type="ECO:0000259" key="3">
    <source>
        <dbReference type="Pfam" id="PF24092"/>
    </source>
</evidence>
<dbReference type="AlphaFoldDB" id="A0A6I3KVT9"/>
<dbReference type="Pfam" id="PF24092">
    <property type="entry name" value="DUF7373_C"/>
    <property type="match status" value="1"/>
</dbReference>